<dbReference type="PANTHER" id="PTHR23235">
    <property type="entry name" value="KRUEPPEL-LIKE TRANSCRIPTION FACTOR"/>
    <property type="match status" value="1"/>
</dbReference>
<protein>
    <recommendedName>
        <fullName evidence="8">C2H2-type domain-containing protein</fullName>
    </recommendedName>
</protein>
<dbReference type="PROSITE" id="PS00028">
    <property type="entry name" value="ZINC_FINGER_C2H2_1"/>
    <property type="match status" value="2"/>
</dbReference>
<dbReference type="PROSITE" id="PS50157">
    <property type="entry name" value="ZINC_FINGER_C2H2_2"/>
    <property type="match status" value="3"/>
</dbReference>
<dbReference type="Pfam" id="PF00096">
    <property type="entry name" value="zf-C2H2"/>
    <property type="match status" value="3"/>
</dbReference>
<evidence type="ECO:0000256" key="1">
    <source>
        <dbReference type="ARBA" id="ARBA00022723"/>
    </source>
</evidence>
<feature type="domain" description="C2H2-type" evidence="8">
    <location>
        <begin position="28"/>
        <end position="55"/>
    </location>
</feature>
<dbReference type="PANTHER" id="PTHR23235:SF142">
    <property type="entry name" value="ZINC FINGER PROTEIN 384"/>
    <property type="match status" value="1"/>
</dbReference>
<reference evidence="9" key="3">
    <citation type="submission" date="2025-09" db="UniProtKB">
        <authorList>
            <consortium name="Ensembl"/>
        </authorList>
    </citation>
    <scope>IDENTIFICATION</scope>
</reference>
<dbReference type="FunFam" id="3.30.160.60:FF:002972">
    <property type="entry name" value="GM18664"/>
    <property type="match status" value="1"/>
</dbReference>
<evidence type="ECO:0000256" key="5">
    <source>
        <dbReference type="ARBA" id="ARBA00023242"/>
    </source>
</evidence>
<name>A0A3P8WDA3_CYNSE</name>
<evidence type="ECO:0000256" key="4">
    <source>
        <dbReference type="ARBA" id="ARBA00022833"/>
    </source>
</evidence>
<evidence type="ECO:0000256" key="7">
    <source>
        <dbReference type="SAM" id="MobiDB-lite"/>
    </source>
</evidence>
<dbReference type="Gene3D" id="3.30.160.60">
    <property type="entry name" value="Classic Zinc Finger"/>
    <property type="match status" value="3"/>
</dbReference>
<dbReference type="InterPro" id="IPR036236">
    <property type="entry name" value="Znf_C2H2_sf"/>
</dbReference>
<sequence>MKIFCGKVFKSQANLESHVRTHTGEKPFICRICGKAFTGQSNLEAHERVHTGEKPYRCDTCGKHFSEAGNLKKHQRVHTGEKPFQSVFPPVGESNETHRGELLSVTDKVF</sequence>
<dbReference type="SUPFAM" id="SSF57667">
    <property type="entry name" value="beta-beta-alpha zinc fingers"/>
    <property type="match status" value="2"/>
</dbReference>
<keyword evidence="3 6" id="KW-0863">Zinc-finger</keyword>
<dbReference type="FunFam" id="3.30.160.60:FF:002343">
    <property type="entry name" value="Zinc finger protein 33A"/>
    <property type="match status" value="1"/>
</dbReference>
<evidence type="ECO:0000256" key="2">
    <source>
        <dbReference type="ARBA" id="ARBA00022737"/>
    </source>
</evidence>
<keyword evidence="4" id="KW-0862">Zinc</keyword>
<dbReference type="GO" id="GO:0000978">
    <property type="term" value="F:RNA polymerase II cis-regulatory region sequence-specific DNA binding"/>
    <property type="evidence" value="ECO:0007669"/>
    <property type="project" value="TreeGrafter"/>
</dbReference>
<dbReference type="Proteomes" id="UP000265120">
    <property type="component" value="Chromosome 9"/>
</dbReference>
<dbReference type="STRING" id="244447.ENSCSEP00000024417"/>
<keyword evidence="5" id="KW-0539">Nucleus</keyword>
<proteinExistence type="predicted"/>
<keyword evidence="2" id="KW-0677">Repeat</keyword>
<evidence type="ECO:0000256" key="6">
    <source>
        <dbReference type="PROSITE-ProRule" id="PRU00042"/>
    </source>
</evidence>
<dbReference type="GO" id="GO:0000981">
    <property type="term" value="F:DNA-binding transcription factor activity, RNA polymerase II-specific"/>
    <property type="evidence" value="ECO:0007669"/>
    <property type="project" value="TreeGrafter"/>
</dbReference>
<dbReference type="GO" id="GO:0008270">
    <property type="term" value="F:zinc ion binding"/>
    <property type="evidence" value="ECO:0007669"/>
    <property type="project" value="UniProtKB-KW"/>
</dbReference>
<evidence type="ECO:0000313" key="10">
    <source>
        <dbReference type="Proteomes" id="UP000265120"/>
    </source>
</evidence>
<dbReference type="Ensembl" id="ENSCSET00000024747.1">
    <property type="protein sequence ID" value="ENSCSEP00000024417.1"/>
    <property type="gene ID" value="ENSCSEG00000015593.1"/>
</dbReference>
<keyword evidence="10" id="KW-1185">Reference proteome</keyword>
<feature type="domain" description="C2H2-type" evidence="8">
    <location>
        <begin position="56"/>
        <end position="83"/>
    </location>
</feature>
<evidence type="ECO:0000313" key="9">
    <source>
        <dbReference type="Ensembl" id="ENSCSEP00000024417.1"/>
    </source>
</evidence>
<dbReference type="OMA" id="SNETHRG"/>
<feature type="domain" description="C2H2-type" evidence="8">
    <location>
        <begin position="1"/>
        <end position="27"/>
    </location>
</feature>
<dbReference type="GeneTree" id="ENSGT01150000286939"/>
<dbReference type="InterPro" id="IPR013087">
    <property type="entry name" value="Znf_C2H2_type"/>
</dbReference>
<organism evidence="9 10">
    <name type="scientific">Cynoglossus semilaevis</name>
    <name type="common">Tongue sole</name>
    <dbReference type="NCBI Taxonomy" id="244447"/>
    <lineage>
        <taxon>Eukaryota</taxon>
        <taxon>Metazoa</taxon>
        <taxon>Chordata</taxon>
        <taxon>Craniata</taxon>
        <taxon>Vertebrata</taxon>
        <taxon>Euteleostomi</taxon>
        <taxon>Actinopterygii</taxon>
        <taxon>Neopterygii</taxon>
        <taxon>Teleostei</taxon>
        <taxon>Neoteleostei</taxon>
        <taxon>Acanthomorphata</taxon>
        <taxon>Carangaria</taxon>
        <taxon>Pleuronectiformes</taxon>
        <taxon>Pleuronectoidei</taxon>
        <taxon>Cynoglossidae</taxon>
        <taxon>Cynoglossinae</taxon>
        <taxon>Cynoglossus</taxon>
    </lineage>
</organism>
<dbReference type="AlphaFoldDB" id="A0A3P8WDA3"/>
<keyword evidence="1" id="KW-0479">Metal-binding</keyword>
<evidence type="ECO:0000259" key="8">
    <source>
        <dbReference type="PROSITE" id="PS50157"/>
    </source>
</evidence>
<feature type="region of interest" description="Disordered" evidence="7">
    <location>
        <begin position="72"/>
        <end position="98"/>
    </location>
</feature>
<reference evidence="9" key="2">
    <citation type="submission" date="2025-08" db="UniProtKB">
        <authorList>
            <consortium name="Ensembl"/>
        </authorList>
    </citation>
    <scope>IDENTIFICATION</scope>
</reference>
<evidence type="ECO:0000256" key="3">
    <source>
        <dbReference type="ARBA" id="ARBA00022771"/>
    </source>
</evidence>
<dbReference type="SMART" id="SM00355">
    <property type="entry name" value="ZnF_C2H2"/>
    <property type="match status" value="3"/>
</dbReference>
<dbReference type="InParanoid" id="A0A3P8WDA3"/>
<reference evidence="9 10" key="1">
    <citation type="journal article" date="2014" name="Nat. Genet.">
        <title>Whole-genome sequence of a flatfish provides insights into ZW sex chromosome evolution and adaptation to a benthic lifestyle.</title>
        <authorList>
            <person name="Chen S."/>
            <person name="Zhang G."/>
            <person name="Shao C."/>
            <person name="Huang Q."/>
            <person name="Liu G."/>
            <person name="Zhang P."/>
            <person name="Song W."/>
            <person name="An N."/>
            <person name="Chalopin D."/>
            <person name="Volff J.N."/>
            <person name="Hong Y."/>
            <person name="Li Q."/>
            <person name="Sha Z."/>
            <person name="Zhou H."/>
            <person name="Xie M."/>
            <person name="Yu Q."/>
            <person name="Liu Y."/>
            <person name="Xiang H."/>
            <person name="Wang N."/>
            <person name="Wu K."/>
            <person name="Yang C."/>
            <person name="Zhou Q."/>
            <person name="Liao X."/>
            <person name="Yang L."/>
            <person name="Hu Q."/>
            <person name="Zhang J."/>
            <person name="Meng L."/>
            <person name="Jin L."/>
            <person name="Tian Y."/>
            <person name="Lian J."/>
            <person name="Yang J."/>
            <person name="Miao G."/>
            <person name="Liu S."/>
            <person name="Liang Z."/>
            <person name="Yan F."/>
            <person name="Li Y."/>
            <person name="Sun B."/>
            <person name="Zhang H."/>
            <person name="Zhang J."/>
            <person name="Zhu Y."/>
            <person name="Du M."/>
            <person name="Zhao Y."/>
            <person name="Schartl M."/>
            <person name="Tang Q."/>
            <person name="Wang J."/>
        </authorList>
    </citation>
    <scope>NUCLEOTIDE SEQUENCE</scope>
</reference>
<accession>A0A3P8WDA3</accession>